<dbReference type="Proteomes" id="UP001211688">
    <property type="component" value="Segment"/>
</dbReference>
<evidence type="ECO:0000256" key="1">
    <source>
        <dbReference type="ARBA" id="ARBA00022722"/>
    </source>
</evidence>
<keyword evidence="2" id="KW-0378">Hydrolase</keyword>
<organism evidence="3 4">
    <name type="scientific">Pseudomonas phage MiCath</name>
    <dbReference type="NCBI Taxonomy" id="3003729"/>
    <lineage>
        <taxon>Viruses</taxon>
        <taxon>Duplodnaviria</taxon>
        <taxon>Heunggongvirae</taxon>
        <taxon>Uroviricota</taxon>
        <taxon>Caudoviricetes</taxon>
        <taxon>Queuovirinae</taxon>
        <taxon>Micathvirus</taxon>
        <taxon>Micathvirus micath</taxon>
    </lineage>
</organism>
<dbReference type="GO" id="GO:0004518">
    <property type="term" value="F:nuclease activity"/>
    <property type="evidence" value="ECO:0007669"/>
    <property type="project" value="UniProtKB-KW"/>
</dbReference>
<dbReference type="Gene3D" id="3.90.1600.10">
    <property type="entry name" value="Palm domain of DNA polymerase"/>
    <property type="match status" value="1"/>
</dbReference>
<keyword evidence="1" id="KW-0540">Nuclease</keyword>
<protein>
    <submittedName>
        <fullName evidence="3">DNA polymerase B</fullName>
    </submittedName>
</protein>
<evidence type="ECO:0000313" key="4">
    <source>
        <dbReference type="Proteomes" id="UP001211688"/>
    </source>
</evidence>
<dbReference type="KEGG" id="vg:79412976"/>
<keyword evidence="4" id="KW-1185">Reference proteome</keyword>
<dbReference type="GO" id="GO:0016787">
    <property type="term" value="F:hydrolase activity"/>
    <property type="evidence" value="ECO:0007669"/>
    <property type="project" value="UniProtKB-KW"/>
</dbReference>
<dbReference type="GeneID" id="79412976"/>
<name>A0AAE9VGL9_9CAUD</name>
<evidence type="ECO:0000313" key="3">
    <source>
        <dbReference type="EMBL" id="WAX22414.1"/>
    </source>
</evidence>
<dbReference type="SUPFAM" id="SSF56672">
    <property type="entry name" value="DNA/RNA polymerases"/>
    <property type="match status" value="1"/>
</dbReference>
<dbReference type="RefSeq" id="YP_010719836.1">
    <property type="nucleotide sequence ID" value="NC_072502.1"/>
</dbReference>
<dbReference type="EMBL" id="OP882271">
    <property type="protein sequence ID" value="WAX22414.1"/>
    <property type="molecule type" value="Genomic_DNA"/>
</dbReference>
<sequence length="732" mass="82592">MRKDSLGLFWRDEPPPPRIKAEKIKRTPPDPIWLRPDYLPGLEEALAFDIKIMDDKELMAAAARKDELMFDIECYVNYFIASFRSYTTGQCIFFEMYDGHPLNKNKLRWVLRNFTTVGFNSISYDMIITLLALDDVPCNLLKEATADIIENGKRGSDVLKAHKCKWENFDHIDLIEIAPLRASLKIYGGRLHTPGMQDLPFAPATVLSPEQMAITRWYNINSDLTATAFLRNCLEEQIKLRVQLSNETGMDLRSKSDAQIAEAIVGMELTKVMGRRPQRPKIPIGTSYKYKVPRFIRYQSQLLNWALERVKGANFVVDETGSIGMPEEVANLKLDINGTVYTMGIGGLHSTEKSTAHVCDEDSEYELWDKDVTSYYPYIILILGLFPQHLGQAFLRVYRSIVERRVDAKNKGLKAIANSLKIVVNGMFGKLGSQWSIVYSPDLLVQVTITGQLSLLMLIERLELAGIHVVSANTDGIVIKCKKNMRDIMDTIIAGWEKDTGFGTEGVQYKALYSRDVNNYMAVKMDNTVKCKGAYSNPWVTAKDASEKLHKNPTTTICVDAVEAYLTKGVPLMTTLTASRDITKFITVRSVNGGAVKVWGETAPAHSTKEQLLKACGFYINGKNSWSHKDIVMDPAYPEPRELDADKAYAYALGMFPPAHTEFLGKAIRWYYAKDMDGELVYAKNGNKVPKSDGAKPLMKLPEQFPDDIDYQWYEEECNKMLKAMGVLLEAA</sequence>
<accession>A0AAE9VGL9</accession>
<reference evidence="3" key="1">
    <citation type="submission" date="2022-11" db="EMBL/GenBank/DDBJ databases">
        <authorList>
            <person name="Jaryenneh J.D."/>
            <person name="Schoeniger J.S."/>
            <person name="Mageeney C.M."/>
        </authorList>
    </citation>
    <scope>NUCLEOTIDE SEQUENCE</scope>
</reference>
<dbReference type="InterPro" id="IPR043502">
    <property type="entry name" value="DNA/RNA_pol_sf"/>
</dbReference>
<dbReference type="InterPro" id="IPR023211">
    <property type="entry name" value="DNA_pol_palm_dom_sf"/>
</dbReference>
<evidence type="ECO:0000256" key="2">
    <source>
        <dbReference type="ARBA" id="ARBA00022801"/>
    </source>
</evidence>
<proteinExistence type="predicted"/>